<evidence type="ECO:0000313" key="3">
    <source>
        <dbReference type="EMBL" id="MFH4975598.1"/>
    </source>
</evidence>
<keyword evidence="4" id="KW-1185">Reference proteome</keyword>
<dbReference type="InterPro" id="IPR011598">
    <property type="entry name" value="bHLH_dom"/>
</dbReference>
<gene>
    <name evidence="3" type="ORF">AB6A40_002307</name>
</gene>
<feature type="region of interest" description="Disordered" evidence="1">
    <location>
        <begin position="33"/>
        <end position="66"/>
    </location>
</feature>
<dbReference type="InterPro" id="IPR036638">
    <property type="entry name" value="HLH_DNA-bd_sf"/>
</dbReference>
<feature type="domain" description="BHLH" evidence="2">
    <location>
        <begin position="67"/>
        <end position="99"/>
    </location>
</feature>
<organism evidence="3 4">
    <name type="scientific">Gnathostoma spinigerum</name>
    <dbReference type="NCBI Taxonomy" id="75299"/>
    <lineage>
        <taxon>Eukaryota</taxon>
        <taxon>Metazoa</taxon>
        <taxon>Ecdysozoa</taxon>
        <taxon>Nematoda</taxon>
        <taxon>Chromadorea</taxon>
        <taxon>Rhabditida</taxon>
        <taxon>Spirurina</taxon>
        <taxon>Gnathostomatomorpha</taxon>
        <taxon>Gnathostomatoidea</taxon>
        <taxon>Gnathostomatidae</taxon>
        <taxon>Gnathostoma</taxon>
    </lineage>
</organism>
<evidence type="ECO:0000256" key="1">
    <source>
        <dbReference type="SAM" id="MobiDB-lite"/>
    </source>
</evidence>
<reference evidence="3 4" key="1">
    <citation type="submission" date="2024-08" db="EMBL/GenBank/DDBJ databases">
        <title>Gnathostoma spinigerum genome.</title>
        <authorList>
            <person name="Gonzalez-Bertolin B."/>
            <person name="Monzon S."/>
            <person name="Zaballos A."/>
            <person name="Jimenez P."/>
            <person name="Dekumyoy P."/>
            <person name="Varona S."/>
            <person name="Cuesta I."/>
            <person name="Sumanam S."/>
            <person name="Adisakwattana P."/>
            <person name="Gasser R.B."/>
            <person name="Hernandez-Gonzalez A."/>
            <person name="Young N.D."/>
            <person name="Perteguer M.J."/>
        </authorList>
    </citation>
    <scope>NUCLEOTIDE SEQUENCE [LARGE SCALE GENOMIC DNA]</scope>
    <source>
        <strain evidence="3">AL3</strain>
        <tissue evidence="3">Liver</tissue>
    </source>
</reference>
<dbReference type="SUPFAM" id="SSF47459">
    <property type="entry name" value="HLH, helix-loop-helix DNA-binding domain"/>
    <property type="match status" value="1"/>
</dbReference>
<dbReference type="AlphaFoldDB" id="A0ABD6EFC3"/>
<evidence type="ECO:0000259" key="2">
    <source>
        <dbReference type="PROSITE" id="PS50888"/>
    </source>
</evidence>
<dbReference type="Pfam" id="PF00010">
    <property type="entry name" value="HLH"/>
    <property type="match status" value="1"/>
</dbReference>
<dbReference type="Gene3D" id="4.10.280.10">
    <property type="entry name" value="Helix-loop-helix DNA-binding domain"/>
    <property type="match status" value="1"/>
</dbReference>
<sequence>MVDSEGSHTSAFQYSNPIPTVISAARLLRLRSAAPATEQKSSQPISPFSPEARVPMPNELDEQNFGTSVWKRNERERYRVRCVNDAYEKLRDHLPIGSK</sequence>
<accession>A0ABD6EFC3</accession>
<proteinExistence type="predicted"/>
<name>A0ABD6EFC3_9BILA</name>
<dbReference type="Proteomes" id="UP001608902">
    <property type="component" value="Unassembled WGS sequence"/>
</dbReference>
<dbReference type="PROSITE" id="PS50888">
    <property type="entry name" value="BHLH"/>
    <property type="match status" value="1"/>
</dbReference>
<protein>
    <recommendedName>
        <fullName evidence="2">BHLH domain-containing protein</fullName>
    </recommendedName>
</protein>
<comment type="caution">
    <text evidence="3">The sequence shown here is derived from an EMBL/GenBank/DDBJ whole genome shotgun (WGS) entry which is preliminary data.</text>
</comment>
<dbReference type="EMBL" id="JBGFUD010001005">
    <property type="protein sequence ID" value="MFH4975598.1"/>
    <property type="molecule type" value="Genomic_DNA"/>
</dbReference>
<evidence type="ECO:0000313" key="4">
    <source>
        <dbReference type="Proteomes" id="UP001608902"/>
    </source>
</evidence>